<evidence type="ECO:0000256" key="5">
    <source>
        <dbReference type="ARBA" id="ARBA00023015"/>
    </source>
</evidence>
<protein>
    <submittedName>
        <fullName evidence="8">Transcriptional repressor</fullName>
    </submittedName>
</protein>
<dbReference type="CDD" id="cd07153">
    <property type="entry name" value="Fur_like"/>
    <property type="match status" value="1"/>
</dbReference>
<evidence type="ECO:0000256" key="1">
    <source>
        <dbReference type="ARBA" id="ARBA00007957"/>
    </source>
</evidence>
<keyword evidence="4" id="KW-0862">Zinc</keyword>
<dbReference type="GO" id="GO:1900376">
    <property type="term" value="P:regulation of secondary metabolite biosynthetic process"/>
    <property type="evidence" value="ECO:0007669"/>
    <property type="project" value="TreeGrafter"/>
</dbReference>
<dbReference type="FunFam" id="1.10.10.10:FF:000051">
    <property type="entry name" value="Fur family transcriptional regulator"/>
    <property type="match status" value="1"/>
</dbReference>
<sequence>MDQSQLMKELRMKGYKVTPQRMAICELVLNSEDHPTAEQVYLSLKKKYPAMSLATVYQVLHLLTEMGMLQELGFSGWNARYDPNVEPHINVVCKECGKVVDYSDQSVTKTIKEMLRGLDFEPKGVRIDVYKICEGCRSRMNG</sequence>
<comment type="caution">
    <text evidence="8">The sequence shown here is derived from an EMBL/GenBank/DDBJ whole genome shotgun (WGS) entry which is preliminary data.</text>
</comment>
<keyword evidence="3" id="KW-0479">Metal-binding</keyword>
<dbReference type="InterPro" id="IPR043135">
    <property type="entry name" value="Fur_C"/>
</dbReference>
<evidence type="ECO:0000256" key="3">
    <source>
        <dbReference type="ARBA" id="ARBA00022723"/>
    </source>
</evidence>
<dbReference type="Gene3D" id="3.30.1490.190">
    <property type="match status" value="1"/>
</dbReference>
<dbReference type="GO" id="GO:0045892">
    <property type="term" value="P:negative regulation of DNA-templated transcription"/>
    <property type="evidence" value="ECO:0007669"/>
    <property type="project" value="TreeGrafter"/>
</dbReference>
<name>A0A7C3IRW6_9CREN</name>
<keyword evidence="2" id="KW-0678">Repressor</keyword>
<dbReference type="PANTHER" id="PTHR33202:SF7">
    <property type="entry name" value="FERRIC UPTAKE REGULATION PROTEIN"/>
    <property type="match status" value="1"/>
</dbReference>
<evidence type="ECO:0000256" key="2">
    <source>
        <dbReference type="ARBA" id="ARBA00022491"/>
    </source>
</evidence>
<dbReference type="GO" id="GO:0008270">
    <property type="term" value="F:zinc ion binding"/>
    <property type="evidence" value="ECO:0007669"/>
    <property type="project" value="TreeGrafter"/>
</dbReference>
<dbReference type="GO" id="GO:0003700">
    <property type="term" value="F:DNA-binding transcription factor activity"/>
    <property type="evidence" value="ECO:0007669"/>
    <property type="project" value="InterPro"/>
</dbReference>
<dbReference type="EMBL" id="DSTX01000001">
    <property type="protein sequence ID" value="HFK19672.1"/>
    <property type="molecule type" value="Genomic_DNA"/>
</dbReference>
<gene>
    <name evidence="8" type="ORF">ENS19_00110</name>
</gene>
<dbReference type="InterPro" id="IPR036388">
    <property type="entry name" value="WH-like_DNA-bd_sf"/>
</dbReference>
<dbReference type="InterPro" id="IPR036390">
    <property type="entry name" value="WH_DNA-bd_sf"/>
</dbReference>
<keyword evidence="5" id="KW-0805">Transcription regulation</keyword>
<dbReference type="InterPro" id="IPR002481">
    <property type="entry name" value="FUR"/>
</dbReference>
<accession>A0A7C3IRW6</accession>
<keyword evidence="6" id="KW-0238">DNA-binding</keyword>
<dbReference type="AlphaFoldDB" id="A0A7C3IRW6"/>
<dbReference type="GO" id="GO:0000976">
    <property type="term" value="F:transcription cis-regulatory region binding"/>
    <property type="evidence" value="ECO:0007669"/>
    <property type="project" value="TreeGrafter"/>
</dbReference>
<evidence type="ECO:0000256" key="7">
    <source>
        <dbReference type="ARBA" id="ARBA00023163"/>
    </source>
</evidence>
<proteinExistence type="inferred from homology"/>
<dbReference type="SUPFAM" id="SSF46785">
    <property type="entry name" value="Winged helix' DNA-binding domain"/>
    <property type="match status" value="1"/>
</dbReference>
<evidence type="ECO:0000313" key="8">
    <source>
        <dbReference type="EMBL" id="HFK19672.1"/>
    </source>
</evidence>
<dbReference type="Gene3D" id="1.10.10.10">
    <property type="entry name" value="Winged helix-like DNA-binding domain superfamily/Winged helix DNA-binding domain"/>
    <property type="match status" value="1"/>
</dbReference>
<organism evidence="8">
    <name type="scientific">Candidatus Methanomethylicus mesodigestus</name>
    <dbReference type="NCBI Taxonomy" id="1867258"/>
    <lineage>
        <taxon>Archaea</taxon>
        <taxon>Thermoproteota</taxon>
        <taxon>Methanosuratincolia</taxon>
        <taxon>Candidatus Methanomethylicales</taxon>
        <taxon>Candidatus Methanomethylicaceae</taxon>
        <taxon>Candidatus Methanomethylicus</taxon>
    </lineage>
</organism>
<keyword evidence="7" id="KW-0804">Transcription</keyword>
<reference evidence="8" key="1">
    <citation type="journal article" date="2020" name="mSystems">
        <title>Genome- and Community-Level Interaction Insights into Carbon Utilization and Element Cycling Functions of Hydrothermarchaeota in Hydrothermal Sediment.</title>
        <authorList>
            <person name="Zhou Z."/>
            <person name="Liu Y."/>
            <person name="Xu W."/>
            <person name="Pan J."/>
            <person name="Luo Z.H."/>
            <person name="Li M."/>
        </authorList>
    </citation>
    <scope>NUCLEOTIDE SEQUENCE [LARGE SCALE GENOMIC DNA]</scope>
    <source>
        <strain evidence="8">SpSt-468</strain>
    </source>
</reference>
<dbReference type="Pfam" id="PF01475">
    <property type="entry name" value="FUR"/>
    <property type="match status" value="1"/>
</dbReference>
<evidence type="ECO:0000256" key="6">
    <source>
        <dbReference type="ARBA" id="ARBA00023125"/>
    </source>
</evidence>
<comment type="similarity">
    <text evidence="1">Belongs to the Fur family.</text>
</comment>
<evidence type="ECO:0000256" key="4">
    <source>
        <dbReference type="ARBA" id="ARBA00022833"/>
    </source>
</evidence>
<dbReference type="PANTHER" id="PTHR33202">
    <property type="entry name" value="ZINC UPTAKE REGULATION PROTEIN"/>
    <property type="match status" value="1"/>
</dbReference>